<dbReference type="OrthoDB" id="8382624at2"/>
<dbReference type="RefSeq" id="WP_133315616.1">
    <property type="nucleotide sequence ID" value="NZ_SMTL01000002.1"/>
</dbReference>
<accession>A0A4R5UJ22</accession>
<gene>
    <name evidence="2" type="ORF">E2F50_07965</name>
</gene>
<dbReference type="PROSITE" id="PS50914">
    <property type="entry name" value="BON"/>
    <property type="match status" value="1"/>
</dbReference>
<sequence>MFLSGTQYTPSHFNYLVDHGVSCDRMAVEAEISYLDGVDTSNVVVDMTGTYIVLEGTVASTSDAVKVERVAEAVMGAGRVMSRLISMGTPSRFQLLA</sequence>
<feature type="domain" description="BON" evidence="1">
    <location>
        <begin position="20"/>
        <end position="88"/>
    </location>
</feature>
<dbReference type="Proteomes" id="UP000295238">
    <property type="component" value="Unassembled WGS sequence"/>
</dbReference>
<name>A0A4R5UJ22_9HYPH</name>
<dbReference type="InterPro" id="IPR007055">
    <property type="entry name" value="BON_dom"/>
</dbReference>
<organism evidence="2 3">
    <name type="scientific">Rhizobium deserti</name>
    <dbReference type="NCBI Taxonomy" id="2547961"/>
    <lineage>
        <taxon>Bacteria</taxon>
        <taxon>Pseudomonadati</taxon>
        <taxon>Pseudomonadota</taxon>
        <taxon>Alphaproteobacteria</taxon>
        <taxon>Hyphomicrobiales</taxon>
        <taxon>Rhizobiaceae</taxon>
        <taxon>Rhizobium/Agrobacterium group</taxon>
        <taxon>Rhizobium</taxon>
    </lineage>
</organism>
<evidence type="ECO:0000313" key="2">
    <source>
        <dbReference type="EMBL" id="TDK36838.1"/>
    </source>
</evidence>
<protein>
    <submittedName>
        <fullName evidence="2">BON domain-containing protein</fullName>
    </submittedName>
</protein>
<dbReference type="AlphaFoldDB" id="A0A4R5UJ22"/>
<evidence type="ECO:0000313" key="3">
    <source>
        <dbReference type="Proteomes" id="UP000295238"/>
    </source>
</evidence>
<dbReference type="EMBL" id="SMTL01000002">
    <property type="protein sequence ID" value="TDK36838.1"/>
    <property type="molecule type" value="Genomic_DNA"/>
</dbReference>
<reference evidence="2 3" key="1">
    <citation type="submission" date="2019-03" db="EMBL/GenBank/DDBJ databases">
        <title>Rhizobium sp. nov., an bacterium isolated from biocrust in Mu Us Desert.</title>
        <authorList>
            <person name="Lixiong L."/>
        </authorList>
    </citation>
    <scope>NUCLEOTIDE SEQUENCE [LARGE SCALE GENOMIC DNA]</scope>
    <source>
        <strain evidence="2 3">SPY-1</strain>
    </source>
</reference>
<keyword evidence="3" id="KW-1185">Reference proteome</keyword>
<proteinExistence type="predicted"/>
<comment type="caution">
    <text evidence="2">The sequence shown here is derived from an EMBL/GenBank/DDBJ whole genome shotgun (WGS) entry which is preliminary data.</text>
</comment>
<evidence type="ECO:0000259" key="1">
    <source>
        <dbReference type="PROSITE" id="PS50914"/>
    </source>
</evidence>